<dbReference type="Gene3D" id="1.20.930.20">
    <property type="entry name" value="Adaptor protein Cbl, N-terminal domain"/>
    <property type="match status" value="1"/>
</dbReference>
<dbReference type="Proteomes" id="UP001215598">
    <property type="component" value="Unassembled WGS sequence"/>
</dbReference>
<name>A0AAD7MLK0_9AGAR</name>
<dbReference type="InterPro" id="IPR059179">
    <property type="entry name" value="MLKL-like_MCAfunc"/>
</dbReference>
<comment type="caution">
    <text evidence="1">The sequence shown here is derived from an EMBL/GenBank/DDBJ whole genome shotgun (WGS) entry which is preliminary data.</text>
</comment>
<gene>
    <name evidence="1" type="ORF">B0H16DRAFT_1472992</name>
</gene>
<evidence type="ECO:0000313" key="1">
    <source>
        <dbReference type="EMBL" id="KAJ7723152.1"/>
    </source>
</evidence>
<dbReference type="SUPFAM" id="SSF48452">
    <property type="entry name" value="TPR-like"/>
    <property type="match status" value="1"/>
</dbReference>
<dbReference type="InterPro" id="IPR011990">
    <property type="entry name" value="TPR-like_helical_dom_sf"/>
</dbReference>
<dbReference type="EMBL" id="JARKIB010000213">
    <property type="protein sequence ID" value="KAJ7723152.1"/>
    <property type="molecule type" value="Genomic_DNA"/>
</dbReference>
<dbReference type="CDD" id="cd21037">
    <property type="entry name" value="MLKL_NTD"/>
    <property type="match status" value="1"/>
</dbReference>
<reference evidence="1" key="1">
    <citation type="submission" date="2023-03" db="EMBL/GenBank/DDBJ databases">
        <title>Massive genome expansion in bonnet fungi (Mycena s.s.) driven by repeated elements and novel gene families across ecological guilds.</title>
        <authorList>
            <consortium name="Lawrence Berkeley National Laboratory"/>
            <person name="Harder C.B."/>
            <person name="Miyauchi S."/>
            <person name="Viragh M."/>
            <person name="Kuo A."/>
            <person name="Thoen E."/>
            <person name="Andreopoulos B."/>
            <person name="Lu D."/>
            <person name="Skrede I."/>
            <person name="Drula E."/>
            <person name="Henrissat B."/>
            <person name="Morin E."/>
            <person name="Kohler A."/>
            <person name="Barry K."/>
            <person name="LaButti K."/>
            <person name="Morin E."/>
            <person name="Salamov A."/>
            <person name="Lipzen A."/>
            <person name="Mereny Z."/>
            <person name="Hegedus B."/>
            <person name="Baldrian P."/>
            <person name="Stursova M."/>
            <person name="Weitz H."/>
            <person name="Taylor A."/>
            <person name="Grigoriev I.V."/>
            <person name="Nagy L.G."/>
            <person name="Martin F."/>
            <person name="Kauserud H."/>
        </authorList>
    </citation>
    <scope>NUCLEOTIDE SEQUENCE</scope>
    <source>
        <strain evidence="1">CBHHK182m</strain>
    </source>
</reference>
<keyword evidence="2" id="KW-1185">Reference proteome</keyword>
<dbReference type="GO" id="GO:0007166">
    <property type="term" value="P:cell surface receptor signaling pathway"/>
    <property type="evidence" value="ECO:0007669"/>
    <property type="project" value="InterPro"/>
</dbReference>
<sequence length="963" mass="107900">MATPPTQARLDNIKTWSTTAVDTLELLANAADLPILRPITITSRSLLNLVLSVNKNKCTEMMKQVYEIIQGIIRLHIQSESGQLPPSSLDHIAEFTKTLHKVHTFVEGQQKRNRFKQLLRHSEMSALLRDCTTELQHALNTFKIQGVSFLNNARQTQECENQVHQEVLDLVDSWSNEDSESSDKASTVLCGLRVCFDKSGLTILIGGHLGLKGSQDLTQALMCHFSGGPPCVVVLDNLETLWEQGQFQGEIEEFLSLLTEVEHLALIITMRGEERPAKVQWTRPFLQPLKPLTQHAALQPFTAITDDIHDTEDVDKVLLLTGNVPLVIDLVSHSVALDGCTNVLSRWEEEATSMISQGHDRKSNPSNEVCGSFTGPAKPIINAARRLSDADLQQSGLPIENVLTCKAALIRTSLGYRDNQKRLRVLMPIAQYMQRNHPPTADFLNPLLSHFQKLLKTYKTSETQGMVNRIIPNFANIRNLLLHGLKEANPDLVRTIEYTLVLSNLGRLTGCGKVSLMNYIPGLIPGLYSPILELRWLTECFDSYYIQPFPNPEAIISQGLVQISACTDPSVQESISIPVIWNFVLSCINISSSAVADKLPMALELSAGSVRHQSSTITGLAWICYDCGDYTAALKHARESQKLAQLAGALALESRVTRPPVDVEIFEVSRKNSAPAEMSKWLNLSRVTPPVDLNEIIQYYHIHNRINIYILSIDIDTDASRDIVLQNLGIIQGIFTEFKHLKQWERWWISIYAKFQLREGDFSLAEAGFQRCLKSSWGSDEENVTYCLEALADGYRWAGKARLIWATLFLVNSLKTKQKLQIHTALQFIAHFYVCLGDQQTALNLLTLALEGYTDMDVHRSKAECMLHIGEIWEQKGDFPKVLQLWEQAKPLFEQSSQIKQLALIDQRIHGIQPHLDADQQSLAKLSELHAPSRVATSSKDQDVGMEVANDPSLHSKKVLLAS</sequence>
<protein>
    <submittedName>
        <fullName evidence="1">Uncharacterized protein</fullName>
    </submittedName>
</protein>
<proteinExistence type="predicted"/>
<dbReference type="Gene3D" id="1.25.40.10">
    <property type="entry name" value="Tetratricopeptide repeat domain"/>
    <property type="match status" value="1"/>
</dbReference>
<organism evidence="1 2">
    <name type="scientific">Mycena metata</name>
    <dbReference type="NCBI Taxonomy" id="1033252"/>
    <lineage>
        <taxon>Eukaryota</taxon>
        <taxon>Fungi</taxon>
        <taxon>Dikarya</taxon>
        <taxon>Basidiomycota</taxon>
        <taxon>Agaricomycotina</taxon>
        <taxon>Agaricomycetes</taxon>
        <taxon>Agaricomycetidae</taxon>
        <taxon>Agaricales</taxon>
        <taxon>Marasmiineae</taxon>
        <taxon>Mycenaceae</taxon>
        <taxon>Mycena</taxon>
    </lineage>
</organism>
<accession>A0AAD7MLK0</accession>
<evidence type="ECO:0000313" key="2">
    <source>
        <dbReference type="Proteomes" id="UP001215598"/>
    </source>
</evidence>
<dbReference type="InterPro" id="IPR036537">
    <property type="entry name" value="Adaptor_Cbl_N_dom_sf"/>
</dbReference>
<dbReference type="AlphaFoldDB" id="A0AAD7MLK0"/>